<feature type="transmembrane region" description="Helical" evidence="7">
    <location>
        <begin position="117"/>
        <end position="135"/>
    </location>
</feature>
<keyword evidence="4 7" id="KW-0812">Transmembrane</keyword>
<keyword evidence="6 7" id="KW-0472">Membrane</keyword>
<feature type="transmembrane region" description="Helical" evidence="7">
    <location>
        <begin position="445"/>
        <end position="468"/>
    </location>
</feature>
<name>A0A934KHU7_9BACT</name>
<feature type="transmembrane region" description="Helical" evidence="7">
    <location>
        <begin position="254"/>
        <end position="276"/>
    </location>
</feature>
<evidence type="ECO:0000256" key="2">
    <source>
        <dbReference type="ARBA" id="ARBA00007430"/>
    </source>
</evidence>
<dbReference type="InterPro" id="IPR050833">
    <property type="entry name" value="Poly_Biosynth_Transport"/>
</dbReference>
<sequence>MNTDLARRATRGTAWVAIATWLNRLFVLLVVLVLARNLDARQFGVLAVAALAANVALQLNDGGMADALVWWPGHVREAAETTLLSCLTVGAIGGGVLALGAPAIAGVFGAPDATPLLRVYAVAILFDATAGAYLGMLTRELAFRKRFFPEVVPSVCASIVTVGLALGGAGIWSLVVGDVLRSALQLAIGFAVAGRGMLPRWHGAVARRLWRYGRAALAGSFLEFALQNVDYALVALLLGPVALGLYTIAFRLAILPFLIVTYVIGGVAFPLYARLVGDPAAVQRLLQLSMRACCSLVFLMGAGLATLAPSVEVLGERWAPAVPVARLLGIYICLRSAAFMISMLLRVVSPVANALLRGAWVLLLIALITTLGRTSITTVGAIQMVVAAALLAAYLVVTRRLARVAITPIIADISRCGVAALIAAAATLAVRQGVGALSDPSSRGALLLLGITFFASYVLALAVVLPGVAGDLRRVRALALRPAPGVVAAATTATVP</sequence>
<comment type="subcellular location">
    <subcellularLocation>
        <location evidence="1">Cell membrane</location>
        <topology evidence="1">Multi-pass membrane protein</topology>
    </subcellularLocation>
</comment>
<keyword evidence="5 7" id="KW-1133">Transmembrane helix</keyword>
<protein>
    <submittedName>
        <fullName evidence="8">Oligosaccharide flippase family protein</fullName>
    </submittedName>
</protein>
<gene>
    <name evidence="8" type="ORF">JF887_01285</name>
</gene>
<feature type="transmembrane region" description="Helical" evidence="7">
    <location>
        <begin position="147"/>
        <end position="173"/>
    </location>
</feature>
<evidence type="ECO:0000313" key="8">
    <source>
        <dbReference type="EMBL" id="MBJ7608052.1"/>
    </source>
</evidence>
<evidence type="ECO:0000256" key="4">
    <source>
        <dbReference type="ARBA" id="ARBA00022692"/>
    </source>
</evidence>
<dbReference type="PANTHER" id="PTHR30250:SF10">
    <property type="entry name" value="LIPOPOLYSACCHARIDE BIOSYNTHESIS PROTEIN WZXC"/>
    <property type="match status" value="1"/>
</dbReference>
<dbReference type="Proteomes" id="UP000614410">
    <property type="component" value="Unassembled WGS sequence"/>
</dbReference>
<feature type="transmembrane region" description="Helical" evidence="7">
    <location>
        <begin position="12"/>
        <end position="34"/>
    </location>
</feature>
<proteinExistence type="inferred from homology"/>
<dbReference type="AlphaFoldDB" id="A0A934KHU7"/>
<feature type="transmembrane region" description="Helical" evidence="7">
    <location>
        <begin position="328"/>
        <end position="347"/>
    </location>
</feature>
<feature type="transmembrane region" description="Helical" evidence="7">
    <location>
        <begin position="81"/>
        <end position="105"/>
    </location>
</feature>
<dbReference type="Pfam" id="PF13440">
    <property type="entry name" value="Polysacc_synt_3"/>
    <property type="match status" value="1"/>
</dbReference>
<keyword evidence="3" id="KW-1003">Cell membrane</keyword>
<evidence type="ECO:0000256" key="6">
    <source>
        <dbReference type="ARBA" id="ARBA00023136"/>
    </source>
</evidence>
<evidence type="ECO:0000313" key="9">
    <source>
        <dbReference type="Proteomes" id="UP000614410"/>
    </source>
</evidence>
<reference evidence="8 9" key="1">
    <citation type="submission" date="2020-10" db="EMBL/GenBank/DDBJ databases">
        <title>Ca. Dormibacterota MAGs.</title>
        <authorList>
            <person name="Montgomery K."/>
        </authorList>
    </citation>
    <scope>NUCLEOTIDE SEQUENCE [LARGE SCALE GENOMIC DNA]</scope>
    <source>
        <strain evidence="8">Mitchell_Peninsula_5</strain>
    </source>
</reference>
<feature type="transmembrane region" description="Helical" evidence="7">
    <location>
        <begin position="354"/>
        <end position="372"/>
    </location>
</feature>
<accession>A0A934KHU7</accession>
<dbReference type="EMBL" id="JAEKNN010000006">
    <property type="protein sequence ID" value="MBJ7608052.1"/>
    <property type="molecule type" value="Genomic_DNA"/>
</dbReference>
<dbReference type="GO" id="GO:0005886">
    <property type="term" value="C:plasma membrane"/>
    <property type="evidence" value="ECO:0007669"/>
    <property type="project" value="UniProtKB-SubCell"/>
</dbReference>
<feature type="transmembrane region" description="Helical" evidence="7">
    <location>
        <begin position="409"/>
        <end position="430"/>
    </location>
</feature>
<organism evidence="8 9">
    <name type="scientific">Candidatus Amunia macphersoniae</name>
    <dbReference type="NCBI Taxonomy" id="3127014"/>
    <lineage>
        <taxon>Bacteria</taxon>
        <taxon>Bacillati</taxon>
        <taxon>Candidatus Dormiibacterota</taxon>
        <taxon>Candidatus Dormibacteria</taxon>
        <taxon>Candidatus Aeolococcales</taxon>
        <taxon>Candidatus Aeolococcaceae</taxon>
        <taxon>Candidatus Amunia</taxon>
    </lineage>
</organism>
<evidence type="ECO:0000256" key="3">
    <source>
        <dbReference type="ARBA" id="ARBA00022475"/>
    </source>
</evidence>
<evidence type="ECO:0000256" key="7">
    <source>
        <dbReference type="SAM" id="Phobius"/>
    </source>
</evidence>
<comment type="similarity">
    <text evidence="2">Belongs to the polysaccharide synthase family.</text>
</comment>
<feature type="transmembrane region" description="Helical" evidence="7">
    <location>
        <begin position="40"/>
        <end position="60"/>
    </location>
</feature>
<feature type="transmembrane region" description="Helical" evidence="7">
    <location>
        <begin position="288"/>
        <end position="308"/>
    </location>
</feature>
<evidence type="ECO:0000256" key="5">
    <source>
        <dbReference type="ARBA" id="ARBA00022989"/>
    </source>
</evidence>
<feature type="transmembrane region" description="Helical" evidence="7">
    <location>
        <begin position="229"/>
        <end position="248"/>
    </location>
</feature>
<feature type="transmembrane region" description="Helical" evidence="7">
    <location>
        <begin position="179"/>
        <end position="198"/>
    </location>
</feature>
<comment type="caution">
    <text evidence="8">The sequence shown here is derived from an EMBL/GenBank/DDBJ whole genome shotgun (WGS) entry which is preliminary data.</text>
</comment>
<feature type="transmembrane region" description="Helical" evidence="7">
    <location>
        <begin position="378"/>
        <end position="397"/>
    </location>
</feature>
<evidence type="ECO:0000256" key="1">
    <source>
        <dbReference type="ARBA" id="ARBA00004651"/>
    </source>
</evidence>
<dbReference type="PANTHER" id="PTHR30250">
    <property type="entry name" value="PST FAMILY PREDICTED COLANIC ACID TRANSPORTER"/>
    <property type="match status" value="1"/>
</dbReference>